<dbReference type="InterPro" id="IPR011547">
    <property type="entry name" value="SLC26A/SulP_dom"/>
</dbReference>
<dbReference type="InParanoid" id="T1HBY8"/>
<evidence type="ECO:0000313" key="6">
    <source>
        <dbReference type="EnsemblMetazoa" id="RPRC001550-PA"/>
    </source>
</evidence>
<accession>T1HBY8</accession>
<keyword evidence="2" id="KW-0812">Transmembrane</keyword>
<keyword evidence="3" id="KW-1133">Transmembrane helix</keyword>
<comment type="subcellular location">
    <subcellularLocation>
        <location evidence="1">Membrane</location>
        <topology evidence="1">Multi-pass membrane protein</topology>
    </subcellularLocation>
</comment>
<keyword evidence="7" id="KW-1185">Reference proteome</keyword>
<dbReference type="AlphaFoldDB" id="T1HBY8"/>
<evidence type="ECO:0000256" key="3">
    <source>
        <dbReference type="ARBA" id="ARBA00022989"/>
    </source>
</evidence>
<dbReference type="eggNOG" id="KOG0236">
    <property type="taxonomic scope" value="Eukaryota"/>
</dbReference>
<protein>
    <submittedName>
        <fullName evidence="6">Sulfate_transp domain-containing protein</fullName>
    </submittedName>
</protein>
<dbReference type="Pfam" id="PF00916">
    <property type="entry name" value="Sulfate_transp"/>
    <property type="match status" value="1"/>
</dbReference>
<evidence type="ECO:0000313" key="7">
    <source>
        <dbReference type="Proteomes" id="UP000015103"/>
    </source>
</evidence>
<dbReference type="Proteomes" id="UP000015103">
    <property type="component" value="Unassembled WGS sequence"/>
</dbReference>
<dbReference type="VEuPathDB" id="VectorBase:RPRC001550"/>
<name>T1HBY8_RHOPR</name>
<evidence type="ECO:0000256" key="1">
    <source>
        <dbReference type="ARBA" id="ARBA00004141"/>
    </source>
</evidence>
<dbReference type="GO" id="GO:0016020">
    <property type="term" value="C:membrane"/>
    <property type="evidence" value="ECO:0007669"/>
    <property type="project" value="UniProtKB-SubCell"/>
</dbReference>
<keyword evidence="4" id="KW-0472">Membrane</keyword>
<dbReference type="GeneID" id="141454686"/>
<evidence type="ECO:0000259" key="5">
    <source>
        <dbReference type="Pfam" id="PF00916"/>
    </source>
</evidence>
<dbReference type="GO" id="GO:0055085">
    <property type="term" value="P:transmembrane transport"/>
    <property type="evidence" value="ECO:0007669"/>
    <property type="project" value="InterPro"/>
</dbReference>
<dbReference type="InterPro" id="IPR001902">
    <property type="entry name" value="SLC26A/SulP_fam"/>
</dbReference>
<dbReference type="EnsemblMetazoa" id="RPRC001550-RA">
    <property type="protein sequence ID" value="RPRC001550-PA"/>
    <property type="gene ID" value="RPRC001550"/>
</dbReference>
<dbReference type="PANTHER" id="PTHR11814">
    <property type="entry name" value="SULFATE TRANSPORTER"/>
    <property type="match status" value="1"/>
</dbReference>
<dbReference type="STRING" id="13249.T1HBY8"/>
<dbReference type="HOGENOM" id="CLU_003182_9_2_1"/>
<organism evidence="6 7">
    <name type="scientific">Rhodnius prolixus</name>
    <name type="common">Triatomid bug</name>
    <dbReference type="NCBI Taxonomy" id="13249"/>
    <lineage>
        <taxon>Eukaryota</taxon>
        <taxon>Metazoa</taxon>
        <taxon>Ecdysozoa</taxon>
        <taxon>Arthropoda</taxon>
        <taxon>Hexapoda</taxon>
        <taxon>Insecta</taxon>
        <taxon>Pterygota</taxon>
        <taxon>Neoptera</taxon>
        <taxon>Paraneoptera</taxon>
        <taxon>Hemiptera</taxon>
        <taxon>Heteroptera</taxon>
        <taxon>Panheteroptera</taxon>
        <taxon>Cimicomorpha</taxon>
        <taxon>Reduviidae</taxon>
        <taxon>Triatominae</taxon>
        <taxon>Rhodnius</taxon>
    </lineage>
</organism>
<dbReference type="RefSeq" id="XP_073985301.1">
    <property type="nucleotide sequence ID" value="XM_074129200.1"/>
</dbReference>
<feature type="domain" description="SLC26A/SulP transporter" evidence="5">
    <location>
        <begin position="45"/>
        <end position="417"/>
    </location>
</feature>
<reference evidence="6" key="1">
    <citation type="submission" date="2015-05" db="UniProtKB">
        <authorList>
            <consortium name="EnsemblMetazoa"/>
        </authorList>
    </citation>
    <scope>IDENTIFICATION</scope>
</reference>
<dbReference type="EMBL" id="ACPB03005538">
    <property type="status" value="NOT_ANNOTATED_CDS"/>
    <property type="molecule type" value="Genomic_DNA"/>
</dbReference>
<proteinExistence type="predicted"/>
<sequence>MEEAEEPKRHCMNNKCTSWVINQIKKRLPIVVWFPKYQWKEHVGADLIAGVTLMFVNVPQGLAFSVLANVDLIYGLYTSCLASLLYCFMGTVPVSSFGPVAVGSMLTGEVVATVNNPNYTTNEIAVAVTFLIGVWYLIGFIVRLGVLSMIFRKPFVSGFITACACHILSKSVKLVFGIKSGNKYGMFSFFLNIYALYQKFDRINYPTVIISIVVIFILILNICVVRPVVAKFTKLVLPMEAIIMSISILVSYYCSFEEKGVPVVGKVPSGFPSIIVPDINLIQEVWAMSLVVALVNYSTTIAMVSLFNNEVDSDQELFAMGVANLVCSNFQCIVIGNSMMRTVISVSLGVKSLLATIISSLLLVFVLLFAGPLFHSLPICVLGCIILTAASQLLIQRLKEIRSIWRKSLEDGFIWASAFAAGLILDLDKGMVVGALFSIRQILIEKQTAEVMEQRALKEQTALEQGLLEPEKANLLDERKRDDKNV</sequence>
<evidence type="ECO:0000256" key="2">
    <source>
        <dbReference type="ARBA" id="ARBA00022692"/>
    </source>
</evidence>
<dbReference type="OMA" id="PKYQWKE"/>
<evidence type="ECO:0000256" key="4">
    <source>
        <dbReference type="ARBA" id="ARBA00023136"/>
    </source>
</evidence>